<evidence type="ECO:0000313" key="3">
    <source>
        <dbReference type="Proteomes" id="UP000812013"/>
    </source>
</evidence>
<name>A0ABS6ZAT6_9ACTN</name>
<protein>
    <submittedName>
        <fullName evidence="2">DUF3574 domain-containing protein</fullName>
    </submittedName>
</protein>
<accession>A0ABS6ZAT6</accession>
<gene>
    <name evidence="2" type="ORF">GPJ59_18310</name>
</gene>
<reference evidence="2 3" key="1">
    <citation type="submission" date="2019-12" db="EMBL/GenBank/DDBJ databases">
        <title>Genome sequence of Streptomyces bambusae.</title>
        <authorList>
            <person name="Bansal K."/>
            <person name="Choksket S."/>
            <person name="Korpole S."/>
            <person name="Patil P.B."/>
        </authorList>
    </citation>
    <scope>NUCLEOTIDE SEQUENCE [LARGE SCALE GENOMIC DNA]</scope>
    <source>
        <strain evidence="2 3">SK60</strain>
    </source>
</reference>
<sequence length="173" mass="18972">MRQIRITTPAAAVLAVTALLLTFGRPAADVVLGAPASSAQVQTTGQGGQDAPQGQEAAVLAERGRPYVSTHLYFGTGRHDGHPPITDDEFMKFVADVVTPRFPEGLTLQEARGQWRDKDGDINREKSYELTVLYPVTEARARDADIEHIRRLYCTMYGLESVGRADVLTRADF</sequence>
<organism evidence="2 3">
    <name type="scientific">Streptomyces bambusae</name>
    <dbReference type="NCBI Taxonomy" id="1550616"/>
    <lineage>
        <taxon>Bacteria</taxon>
        <taxon>Bacillati</taxon>
        <taxon>Actinomycetota</taxon>
        <taxon>Actinomycetes</taxon>
        <taxon>Kitasatosporales</taxon>
        <taxon>Streptomycetaceae</taxon>
        <taxon>Streptomyces</taxon>
    </lineage>
</organism>
<evidence type="ECO:0000313" key="2">
    <source>
        <dbReference type="EMBL" id="MBW5483785.1"/>
    </source>
</evidence>
<keyword evidence="1" id="KW-0732">Signal</keyword>
<dbReference type="RefSeq" id="WP_219668267.1">
    <property type="nucleotide sequence ID" value="NZ_WTFF01000122.1"/>
</dbReference>
<dbReference type="Pfam" id="PF12098">
    <property type="entry name" value="DUF3574"/>
    <property type="match status" value="1"/>
</dbReference>
<comment type="caution">
    <text evidence="2">The sequence shown here is derived from an EMBL/GenBank/DDBJ whole genome shotgun (WGS) entry which is preliminary data.</text>
</comment>
<keyword evidence="3" id="KW-1185">Reference proteome</keyword>
<dbReference type="InterPro" id="IPR021957">
    <property type="entry name" value="DUF3574"/>
</dbReference>
<proteinExistence type="predicted"/>
<dbReference type="EMBL" id="WTFF01000122">
    <property type="protein sequence ID" value="MBW5483785.1"/>
    <property type="molecule type" value="Genomic_DNA"/>
</dbReference>
<dbReference type="Proteomes" id="UP000812013">
    <property type="component" value="Unassembled WGS sequence"/>
</dbReference>
<evidence type="ECO:0000256" key="1">
    <source>
        <dbReference type="SAM" id="SignalP"/>
    </source>
</evidence>
<feature type="signal peptide" evidence="1">
    <location>
        <begin position="1"/>
        <end position="27"/>
    </location>
</feature>
<feature type="chain" id="PRO_5046582901" evidence="1">
    <location>
        <begin position="28"/>
        <end position="173"/>
    </location>
</feature>